<evidence type="ECO:0000313" key="2">
    <source>
        <dbReference type="EMBL" id="QDV39477.1"/>
    </source>
</evidence>
<gene>
    <name evidence="2" type="ORF">ElP_74440</name>
</gene>
<sequence>MTSGWTQLTGIRPHLQDARNGRSPDYPNCAHVRFRPLPNEPTARGALHNYPLDPGTSHSRAMTGRIKVRSRTLTPPRRPP</sequence>
<feature type="compositionally biased region" description="Low complexity" evidence="1">
    <location>
        <begin position="71"/>
        <end position="80"/>
    </location>
</feature>
<keyword evidence="3" id="KW-1185">Reference proteome</keyword>
<dbReference type="EMBL" id="CP036429">
    <property type="protein sequence ID" value="QDV39477.1"/>
    <property type="molecule type" value="Genomic_DNA"/>
</dbReference>
<proteinExistence type="predicted"/>
<feature type="region of interest" description="Disordered" evidence="1">
    <location>
        <begin position="1"/>
        <end position="80"/>
    </location>
</feature>
<name>A0A518HF53_9BACT</name>
<dbReference type="Proteomes" id="UP000317835">
    <property type="component" value="Plasmid pElP_3"/>
</dbReference>
<evidence type="ECO:0000313" key="3">
    <source>
        <dbReference type="Proteomes" id="UP000317835"/>
    </source>
</evidence>
<protein>
    <submittedName>
        <fullName evidence="2">Uncharacterized protein</fullName>
    </submittedName>
</protein>
<accession>A0A518HF53</accession>
<evidence type="ECO:0000256" key="1">
    <source>
        <dbReference type="SAM" id="MobiDB-lite"/>
    </source>
</evidence>
<dbReference type="AlphaFoldDB" id="A0A518HF53"/>
<organism evidence="2 3">
    <name type="scientific">Tautonia plasticadhaerens</name>
    <dbReference type="NCBI Taxonomy" id="2527974"/>
    <lineage>
        <taxon>Bacteria</taxon>
        <taxon>Pseudomonadati</taxon>
        <taxon>Planctomycetota</taxon>
        <taxon>Planctomycetia</taxon>
        <taxon>Isosphaerales</taxon>
        <taxon>Isosphaeraceae</taxon>
        <taxon>Tautonia</taxon>
    </lineage>
</organism>
<reference evidence="2 3" key="1">
    <citation type="submission" date="2019-02" db="EMBL/GenBank/DDBJ databases">
        <title>Deep-cultivation of Planctomycetes and their phenomic and genomic characterization uncovers novel biology.</title>
        <authorList>
            <person name="Wiegand S."/>
            <person name="Jogler M."/>
            <person name="Boedeker C."/>
            <person name="Pinto D."/>
            <person name="Vollmers J."/>
            <person name="Rivas-Marin E."/>
            <person name="Kohn T."/>
            <person name="Peeters S.H."/>
            <person name="Heuer A."/>
            <person name="Rast P."/>
            <person name="Oberbeckmann S."/>
            <person name="Bunk B."/>
            <person name="Jeske O."/>
            <person name="Meyerdierks A."/>
            <person name="Storesund J.E."/>
            <person name="Kallscheuer N."/>
            <person name="Luecker S."/>
            <person name="Lage O.M."/>
            <person name="Pohl T."/>
            <person name="Merkel B.J."/>
            <person name="Hornburger P."/>
            <person name="Mueller R.-W."/>
            <person name="Bruemmer F."/>
            <person name="Labrenz M."/>
            <person name="Spormann A.M."/>
            <person name="Op den Camp H."/>
            <person name="Overmann J."/>
            <person name="Amann R."/>
            <person name="Jetten M.S.M."/>
            <person name="Mascher T."/>
            <person name="Medema M.H."/>
            <person name="Devos D.P."/>
            <person name="Kaster A.-K."/>
            <person name="Ovreas L."/>
            <person name="Rohde M."/>
            <person name="Galperin M.Y."/>
            <person name="Jogler C."/>
        </authorList>
    </citation>
    <scope>NUCLEOTIDE SEQUENCE [LARGE SCALE GENOMIC DNA]</scope>
    <source>
        <strain evidence="2 3">ElP</strain>
        <plasmid evidence="3">pelp_3</plasmid>
    </source>
</reference>
<geneLocation type="plasmid" evidence="3">
    <name>pelp_3</name>
</geneLocation>
<dbReference type="KEGG" id="tpla:ElP_74440"/>
<keyword evidence="2" id="KW-0614">Plasmid</keyword>